<dbReference type="Gene3D" id="2.60.40.150">
    <property type="entry name" value="C2 domain"/>
    <property type="match status" value="1"/>
</dbReference>
<organism evidence="2">
    <name type="scientific">Capra hircus</name>
    <name type="common">Goat</name>
    <dbReference type="NCBI Taxonomy" id="9925"/>
    <lineage>
        <taxon>Eukaryota</taxon>
        <taxon>Metazoa</taxon>
        <taxon>Chordata</taxon>
        <taxon>Craniata</taxon>
        <taxon>Vertebrata</taxon>
        <taxon>Euteleostomi</taxon>
        <taxon>Mammalia</taxon>
        <taxon>Eutheria</taxon>
        <taxon>Laurasiatheria</taxon>
        <taxon>Artiodactyla</taxon>
        <taxon>Ruminantia</taxon>
        <taxon>Pecora</taxon>
        <taxon>Bovidae</taxon>
        <taxon>Caprinae</taxon>
        <taxon>Capra</taxon>
    </lineage>
</organism>
<dbReference type="InterPro" id="IPR052434">
    <property type="entry name" value="Tectonic-like_complex_comp"/>
</dbReference>
<proteinExistence type="predicted"/>
<dbReference type="GO" id="GO:0035869">
    <property type="term" value="C:ciliary transition zone"/>
    <property type="evidence" value="ECO:0007669"/>
    <property type="project" value="TreeGrafter"/>
</dbReference>
<dbReference type="PANTHER" id="PTHR20837">
    <property type="entry name" value="CENTROSOMAL PROTEIN-RELATED"/>
    <property type="match status" value="1"/>
</dbReference>
<dbReference type="InterPro" id="IPR000008">
    <property type="entry name" value="C2_dom"/>
</dbReference>
<name>A0A8C2RPV6_CAPHI</name>
<dbReference type="GO" id="GO:1905515">
    <property type="term" value="P:non-motile cilium assembly"/>
    <property type="evidence" value="ECO:0007669"/>
    <property type="project" value="TreeGrafter"/>
</dbReference>
<reference evidence="2" key="1">
    <citation type="submission" date="2019-03" db="EMBL/GenBank/DDBJ databases">
        <title>Genome sequencing and reference-guided assembly of Black Bengal Goat (Capra hircus).</title>
        <authorList>
            <person name="Siddiki A.Z."/>
            <person name="Baten A."/>
            <person name="Billah M."/>
            <person name="Alam M.A.U."/>
            <person name="Shawrob K.S.M."/>
            <person name="Saha S."/>
            <person name="Chowdhury M."/>
            <person name="Rahman A.H."/>
            <person name="Stear M."/>
            <person name="Miah G."/>
            <person name="Das G.B."/>
            <person name="Hossain M.M."/>
            <person name="Kumkum M."/>
            <person name="Islam M.S."/>
            <person name="Mollah A.M."/>
            <person name="Ahsan A."/>
            <person name="Tusar F."/>
            <person name="Khan M.K.I."/>
        </authorList>
    </citation>
    <scope>NUCLEOTIDE SEQUENCE [LARGE SCALE GENOMIC DNA]</scope>
</reference>
<evidence type="ECO:0000313" key="2">
    <source>
        <dbReference type="Ensembl" id="ENSCHIP00010032337.1"/>
    </source>
</evidence>
<dbReference type="AlphaFoldDB" id="A0A8C2RPV6"/>
<dbReference type="Ensembl" id="ENSCHIT00010045510.1">
    <property type="protein sequence ID" value="ENSCHIP00010032337.1"/>
    <property type="gene ID" value="ENSCHIG00010023913.1"/>
</dbReference>
<sequence>MRRLVMRRIVKVSKFNLSDIVADYEEIISARSLDMPTYLISSMSRLRHKETIKSLTSDELLNEDIVHPFVEVSFQHTVYQTSIASGSHPCWNEEIKVDFILPGHDCNFSSLSKIKDNIYVNIFDEMIIEKHEDRCFKSCSAHSYIRKNWLGSIVFPFSALLQQSEVIENDSLLTLNFCLWLIETLTVFFESDFDRQVDKSVEMILYASAS</sequence>
<dbReference type="PANTHER" id="PTHR20837:SF2">
    <property type="entry name" value="PROTEIN CC2D2B"/>
    <property type="match status" value="1"/>
</dbReference>
<dbReference type="Pfam" id="PF00168">
    <property type="entry name" value="C2"/>
    <property type="match status" value="1"/>
</dbReference>
<accession>A0A8C2RPV6</accession>
<dbReference type="InterPro" id="IPR035892">
    <property type="entry name" value="C2_domain_sf"/>
</dbReference>
<feature type="domain" description="C2" evidence="1">
    <location>
        <begin position="63"/>
        <end position="99"/>
    </location>
</feature>
<dbReference type="SUPFAM" id="SSF49562">
    <property type="entry name" value="C2 domain (Calcium/lipid-binding domain, CaLB)"/>
    <property type="match status" value="1"/>
</dbReference>
<protein>
    <recommendedName>
        <fullName evidence="1">C2 domain-containing protein</fullName>
    </recommendedName>
</protein>
<dbReference type="GO" id="GO:1904491">
    <property type="term" value="P:protein localization to ciliary transition zone"/>
    <property type="evidence" value="ECO:0007669"/>
    <property type="project" value="TreeGrafter"/>
</dbReference>
<evidence type="ECO:0000259" key="1">
    <source>
        <dbReference type="Pfam" id="PF00168"/>
    </source>
</evidence>
<reference evidence="2" key="2">
    <citation type="submission" date="2025-08" db="UniProtKB">
        <authorList>
            <consortium name="Ensembl"/>
        </authorList>
    </citation>
    <scope>IDENTIFICATION</scope>
</reference>